<organism evidence="1 2">
    <name type="scientific">Cetraspora pellucida</name>
    <dbReference type="NCBI Taxonomy" id="1433469"/>
    <lineage>
        <taxon>Eukaryota</taxon>
        <taxon>Fungi</taxon>
        <taxon>Fungi incertae sedis</taxon>
        <taxon>Mucoromycota</taxon>
        <taxon>Glomeromycotina</taxon>
        <taxon>Glomeromycetes</taxon>
        <taxon>Diversisporales</taxon>
        <taxon>Gigasporaceae</taxon>
        <taxon>Cetraspora</taxon>
    </lineage>
</organism>
<dbReference type="AlphaFoldDB" id="A0A9N9PBU4"/>
<evidence type="ECO:0000313" key="2">
    <source>
        <dbReference type="Proteomes" id="UP000789759"/>
    </source>
</evidence>
<keyword evidence="2" id="KW-1185">Reference proteome</keyword>
<accession>A0A9N9PBU4</accession>
<name>A0A9N9PBU4_9GLOM</name>
<dbReference type="EMBL" id="CAJVQA010037298">
    <property type="protein sequence ID" value="CAG8809673.1"/>
    <property type="molecule type" value="Genomic_DNA"/>
</dbReference>
<dbReference type="Proteomes" id="UP000789759">
    <property type="component" value="Unassembled WGS sequence"/>
</dbReference>
<feature type="non-terminal residue" evidence="1">
    <location>
        <position position="81"/>
    </location>
</feature>
<evidence type="ECO:0000313" key="1">
    <source>
        <dbReference type="EMBL" id="CAG8809673.1"/>
    </source>
</evidence>
<gene>
    <name evidence="1" type="ORF">CPELLU_LOCUS18501</name>
</gene>
<proteinExistence type="predicted"/>
<sequence>MSNYPNLKIIVYETIHTGSPYGLPARDREHQIRINSIKTKHQISAFPLVSVFYQTSFRNFLSYLEENAKNQQTTTVIKQNL</sequence>
<reference evidence="1" key="1">
    <citation type="submission" date="2021-06" db="EMBL/GenBank/DDBJ databases">
        <authorList>
            <person name="Kallberg Y."/>
            <person name="Tangrot J."/>
            <person name="Rosling A."/>
        </authorList>
    </citation>
    <scope>NUCLEOTIDE SEQUENCE</scope>
    <source>
        <strain evidence="1">FL966</strain>
    </source>
</reference>
<protein>
    <submittedName>
        <fullName evidence="1">5818_t:CDS:1</fullName>
    </submittedName>
</protein>
<comment type="caution">
    <text evidence="1">The sequence shown here is derived from an EMBL/GenBank/DDBJ whole genome shotgun (WGS) entry which is preliminary data.</text>
</comment>